<dbReference type="Gene3D" id="3.30.200.20">
    <property type="entry name" value="Phosphorylase Kinase, domain 1"/>
    <property type="match status" value="1"/>
</dbReference>
<evidence type="ECO:0000256" key="4">
    <source>
        <dbReference type="ARBA" id="ARBA00022741"/>
    </source>
</evidence>
<evidence type="ECO:0000256" key="7">
    <source>
        <dbReference type="PROSITE-ProRule" id="PRU10141"/>
    </source>
</evidence>
<gene>
    <name evidence="10" type="ORF">BSTOLATCC_MIC13070</name>
</gene>
<keyword evidence="3" id="KW-0808">Transferase</keyword>
<evidence type="ECO:0000256" key="3">
    <source>
        <dbReference type="ARBA" id="ARBA00022679"/>
    </source>
</evidence>
<reference evidence="10" key="1">
    <citation type="submission" date="2021-09" db="EMBL/GenBank/DDBJ databases">
        <authorList>
            <consortium name="AG Swart"/>
            <person name="Singh M."/>
            <person name="Singh A."/>
            <person name="Seah K."/>
            <person name="Emmerich C."/>
        </authorList>
    </citation>
    <scope>NUCLEOTIDE SEQUENCE</scope>
    <source>
        <strain evidence="10">ATCC30299</strain>
    </source>
</reference>
<evidence type="ECO:0000256" key="1">
    <source>
        <dbReference type="ARBA" id="ARBA00022527"/>
    </source>
</evidence>
<feature type="domain" description="Protein kinase" evidence="8">
    <location>
        <begin position="123"/>
        <end position="379"/>
    </location>
</feature>
<evidence type="ECO:0000313" key="11">
    <source>
        <dbReference type="Proteomes" id="UP001162131"/>
    </source>
</evidence>
<keyword evidence="11" id="KW-1185">Reference proteome</keyword>
<evidence type="ECO:0000313" key="10">
    <source>
        <dbReference type="EMBL" id="CAG9315296.1"/>
    </source>
</evidence>
<comment type="caution">
    <text evidence="10">The sequence shown here is derived from an EMBL/GenBank/DDBJ whole genome shotgun (WGS) entry which is preliminary data.</text>
</comment>
<name>A0AAU9J0J9_9CILI</name>
<accession>A0AAU9J0J9</accession>
<dbReference type="Proteomes" id="UP001162131">
    <property type="component" value="Unassembled WGS sequence"/>
</dbReference>
<sequence>MGQSHSYQSLRIQNSLKHKHTHRLSDGDRPHGSSKTFCILFDSEQVNIQVLDDNLTCGWLLSEVIRLYKGDKQIIGLQTVNNIDILDYWLSDYERPLQPFKDNETFVPIYEQEISNEISTAHFLPIRTIGKGGFSRVIEARKLDSGIIYAIKIMSKSFVINEEKVVQILTERSIMGKVKHPFIVDLHWAFQTGRELFLVMDFCPGGELFFHLHNLGRFTEKQAKFYFAEILLGLEYLHNVNVIYRDLKPENILLDMDGHIKLIDFGLSKESVSNRGRSYSFCGSPEYMSPEMLKGTGHGREVDFYSLGALLFEMLTGLPPFYDSNRSKMYMRILQEELNLPNFISEEARDLLSRLLEKDPELRIGSTIGAEAIKAHPWCQKINWKKIENKQILPPFRPNLRYPNFDPEYMAIPIDLNEFFENSPNLPNDPFEEFDFSGTENEQKLSLFPKNAVQADISAISTQASKSTGFISRNISLTTVSAIAEEEDDVNTTHIKEFQPASSPRALLDQAKRRRDTEVSEKKFTFSLKDLKNPPKKRALNLAIFPKNSKPARIINDRQNTEILVKSPKPYLTFDKEINQLAESASPSVRIAKKQKRHTFKPEIMKKAPKSQEILQANKISDVLNEIEKKLKAKPAKKRIIKTKNNVII</sequence>
<dbReference type="PROSITE" id="PS00108">
    <property type="entry name" value="PROTEIN_KINASE_ST"/>
    <property type="match status" value="1"/>
</dbReference>
<proteinExistence type="predicted"/>
<evidence type="ECO:0000256" key="2">
    <source>
        <dbReference type="ARBA" id="ARBA00022553"/>
    </source>
</evidence>
<dbReference type="GO" id="GO:0005524">
    <property type="term" value="F:ATP binding"/>
    <property type="evidence" value="ECO:0007669"/>
    <property type="project" value="UniProtKB-UniRule"/>
</dbReference>
<dbReference type="GO" id="GO:0004674">
    <property type="term" value="F:protein serine/threonine kinase activity"/>
    <property type="evidence" value="ECO:0007669"/>
    <property type="project" value="UniProtKB-KW"/>
</dbReference>
<dbReference type="PANTHER" id="PTHR24351">
    <property type="entry name" value="RIBOSOMAL PROTEIN S6 KINASE"/>
    <property type="match status" value="1"/>
</dbReference>
<dbReference type="FunFam" id="1.10.510.10:FF:000008">
    <property type="entry name" value="Non-specific serine/threonine protein kinase"/>
    <property type="match status" value="1"/>
</dbReference>
<keyword evidence="5" id="KW-0418">Kinase</keyword>
<feature type="binding site" evidence="7">
    <location>
        <position position="152"/>
    </location>
    <ligand>
        <name>ATP</name>
        <dbReference type="ChEBI" id="CHEBI:30616"/>
    </ligand>
</feature>
<dbReference type="PROSITE" id="PS51285">
    <property type="entry name" value="AGC_KINASE_CTER"/>
    <property type="match status" value="1"/>
</dbReference>
<evidence type="ECO:0000259" key="8">
    <source>
        <dbReference type="PROSITE" id="PS50011"/>
    </source>
</evidence>
<feature type="domain" description="AGC-kinase C-terminal" evidence="9">
    <location>
        <begin position="380"/>
        <end position="446"/>
    </location>
</feature>
<dbReference type="PROSITE" id="PS50011">
    <property type="entry name" value="PROTEIN_KINASE_DOM"/>
    <property type="match status" value="1"/>
</dbReference>
<dbReference type="SUPFAM" id="SSF56112">
    <property type="entry name" value="Protein kinase-like (PK-like)"/>
    <property type="match status" value="1"/>
</dbReference>
<keyword evidence="4 7" id="KW-0547">Nucleotide-binding</keyword>
<dbReference type="InterPro" id="IPR000719">
    <property type="entry name" value="Prot_kinase_dom"/>
</dbReference>
<evidence type="ECO:0000259" key="9">
    <source>
        <dbReference type="PROSITE" id="PS51285"/>
    </source>
</evidence>
<dbReference type="CDD" id="cd05123">
    <property type="entry name" value="STKc_AGC"/>
    <property type="match status" value="1"/>
</dbReference>
<dbReference type="InterPro" id="IPR045270">
    <property type="entry name" value="STKc_AGC"/>
</dbReference>
<keyword evidence="6 7" id="KW-0067">ATP-binding</keyword>
<protein>
    <submittedName>
        <fullName evidence="10">Uncharacterized protein</fullName>
    </submittedName>
</protein>
<dbReference type="EMBL" id="CAJZBQ010000013">
    <property type="protein sequence ID" value="CAG9315296.1"/>
    <property type="molecule type" value="Genomic_DNA"/>
</dbReference>
<dbReference type="InterPro" id="IPR011009">
    <property type="entry name" value="Kinase-like_dom_sf"/>
</dbReference>
<keyword evidence="2" id="KW-0597">Phosphoprotein</keyword>
<evidence type="ECO:0000256" key="5">
    <source>
        <dbReference type="ARBA" id="ARBA00022777"/>
    </source>
</evidence>
<organism evidence="10 11">
    <name type="scientific">Blepharisma stoltei</name>
    <dbReference type="NCBI Taxonomy" id="1481888"/>
    <lineage>
        <taxon>Eukaryota</taxon>
        <taxon>Sar</taxon>
        <taxon>Alveolata</taxon>
        <taxon>Ciliophora</taxon>
        <taxon>Postciliodesmatophora</taxon>
        <taxon>Heterotrichea</taxon>
        <taxon>Heterotrichida</taxon>
        <taxon>Blepharismidae</taxon>
        <taxon>Blepharisma</taxon>
    </lineage>
</organism>
<evidence type="ECO:0000256" key="6">
    <source>
        <dbReference type="ARBA" id="ARBA00022840"/>
    </source>
</evidence>
<dbReference type="Gene3D" id="1.10.510.10">
    <property type="entry name" value="Transferase(Phosphotransferase) domain 1"/>
    <property type="match status" value="1"/>
</dbReference>
<dbReference type="Pfam" id="PF00069">
    <property type="entry name" value="Pkinase"/>
    <property type="match status" value="1"/>
</dbReference>
<dbReference type="SMART" id="SM00220">
    <property type="entry name" value="S_TKc"/>
    <property type="match status" value="1"/>
</dbReference>
<dbReference type="InterPro" id="IPR017441">
    <property type="entry name" value="Protein_kinase_ATP_BS"/>
</dbReference>
<dbReference type="InterPro" id="IPR008271">
    <property type="entry name" value="Ser/Thr_kinase_AS"/>
</dbReference>
<keyword evidence="1" id="KW-0723">Serine/threonine-protein kinase</keyword>
<dbReference type="InterPro" id="IPR000961">
    <property type="entry name" value="AGC-kinase_C"/>
</dbReference>
<dbReference type="PROSITE" id="PS00107">
    <property type="entry name" value="PROTEIN_KINASE_ATP"/>
    <property type="match status" value="1"/>
</dbReference>
<dbReference type="AlphaFoldDB" id="A0AAU9J0J9"/>
<dbReference type="SMART" id="SM00133">
    <property type="entry name" value="S_TK_X"/>
    <property type="match status" value="1"/>
</dbReference>